<accession>A0ABM8BZ70</accession>
<name>A0ABM8BZ70_9MOLU</name>
<dbReference type="Proteomes" id="UP001163387">
    <property type="component" value="Chromosome"/>
</dbReference>
<keyword evidence="1" id="KW-1133">Transmembrane helix</keyword>
<keyword evidence="1" id="KW-0812">Transmembrane</keyword>
<reference evidence="2 3" key="1">
    <citation type="journal article" date="2022" name="Front. Microbiol.">
        <title>Male-killing mechanisms vary between Spiroplasma species.</title>
        <authorList>
            <person name="Arai H."/>
            <person name="Inoue M."/>
            <person name="Kageyama D."/>
        </authorList>
    </citation>
    <scope>NUCLEOTIDE SEQUENCE [LARGE SCALE GENOMIC DNA]</scope>
    <source>
        <strain evidence="3">sHm</strain>
    </source>
</reference>
<sequence length="120" mass="13806">MLAFFSSENVFLIFVIFCSLFLLGGLPSSLILNKTENLPISFKEGVGPYLVKQIKEAMLFNKYYKIGLIRYPNLTKDIADFYNSLTIDELQKAFLPLCTIFKFYHINAEKSLSTDFSPHF</sequence>
<keyword evidence="1" id="KW-0472">Membrane</keyword>
<evidence type="ECO:0000313" key="2">
    <source>
        <dbReference type="EMBL" id="BDT05128.1"/>
    </source>
</evidence>
<evidence type="ECO:0000256" key="1">
    <source>
        <dbReference type="SAM" id="Phobius"/>
    </source>
</evidence>
<feature type="transmembrane region" description="Helical" evidence="1">
    <location>
        <begin position="12"/>
        <end position="32"/>
    </location>
</feature>
<gene>
    <name evidence="2" type="ORF">SHM_27740</name>
</gene>
<protein>
    <submittedName>
        <fullName evidence="2">Uncharacterized protein</fullName>
    </submittedName>
</protein>
<proteinExistence type="predicted"/>
<evidence type="ECO:0000313" key="3">
    <source>
        <dbReference type="Proteomes" id="UP001163387"/>
    </source>
</evidence>
<keyword evidence="3" id="KW-1185">Reference proteome</keyword>
<dbReference type="EMBL" id="AP026933">
    <property type="protein sequence ID" value="BDT05128.1"/>
    <property type="molecule type" value="Genomic_DNA"/>
</dbReference>
<organism evidence="2 3">
    <name type="scientific">Spiroplasma ixodetis</name>
    <dbReference type="NCBI Taxonomy" id="2141"/>
    <lineage>
        <taxon>Bacteria</taxon>
        <taxon>Bacillati</taxon>
        <taxon>Mycoplasmatota</taxon>
        <taxon>Mollicutes</taxon>
        <taxon>Entomoplasmatales</taxon>
        <taxon>Spiroplasmataceae</taxon>
        <taxon>Spiroplasma</taxon>
    </lineage>
</organism>